<dbReference type="Proteomes" id="UP001555826">
    <property type="component" value="Unassembled WGS sequence"/>
</dbReference>
<dbReference type="InterPro" id="IPR029058">
    <property type="entry name" value="AB_hydrolase_fold"/>
</dbReference>
<sequence length="251" mass="26993">MDVDLAALHREGTGTPLVFLHGFGGTAQDYADIVRHPHLSDRPVLAYDAPGCGVSTCNDLSALSIEFLLQVALAALDAAGIDRFHLIGHSMGGLTGLLLAEQEHARVATFTDIEGNLAPEDCFLSRQIVAHPDQGPKDFMAGFAERAAQSEEPGSALYATSVQHKVHPDAVAPIFNSLVRLSDHGDLLARFLALSMPRTFVYGAHNRHLSYLPQLAAVGLSYEIGDSGHWPMYSNLPALRTCITDMVALQI</sequence>
<proteinExistence type="predicted"/>
<dbReference type="PANTHER" id="PTHR43798">
    <property type="entry name" value="MONOACYLGLYCEROL LIPASE"/>
    <property type="match status" value="1"/>
</dbReference>
<dbReference type="PANTHER" id="PTHR43798:SF5">
    <property type="entry name" value="MONOACYLGLYCEROL LIPASE ABHD6"/>
    <property type="match status" value="1"/>
</dbReference>
<evidence type="ECO:0000313" key="2">
    <source>
        <dbReference type="EMBL" id="MEW9267497.1"/>
    </source>
</evidence>
<accession>A0ABV3PDH7</accession>
<dbReference type="InterPro" id="IPR000073">
    <property type="entry name" value="AB_hydrolase_1"/>
</dbReference>
<comment type="caution">
    <text evidence="2">The sequence shown here is derived from an EMBL/GenBank/DDBJ whole genome shotgun (WGS) entry which is preliminary data.</text>
</comment>
<keyword evidence="3" id="KW-1185">Reference proteome</keyword>
<dbReference type="Gene3D" id="3.40.50.1820">
    <property type="entry name" value="alpha/beta hydrolase"/>
    <property type="match status" value="1"/>
</dbReference>
<protein>
    <submittedName>
        <fullName evidence="2">Alpha/beta fold hydrolase</fullName>
    </submittedName>
</protein>
<feature type="domain" description="AB hydrolase-1" evidence="1">
    <location>
        <begin position="16"/>
        <end position="149"/>
    </location>
</feature>
<dbReference type="EMBL" id="JBFNQN010000018">
    <property type="protein sequence ID" value="MEW9267497.1"/>
    <property type="molecule type" value="Genomic_DNA"/>
</dbReference>
<gene>
    <name evidence="2" type="ORF">AB1207_22370</name>
</gene>
<keyword evidence="2" id="KW-0378">Hydrolase</keyword>
<dbReference type="Pfam" id="PF00561">
    <property type="entry name" value="Abhydrolase_1"/>
    <property type="match status" value="1"/>
</dbReference>
<evidence type="ECO:0000313" key="3">
    <source>
        <dbReference type="Proteomes" id="UP001555826"/>
    </source>
</evidence>
<dbReference type="RefSeq" id="WP_367640866.1">
    <property type="nucleotide sequence ID" value="NZ_JBFNQN010000018.1"/>
</dbReference>
<evidence type="ECO:0000259" key="1">
    <source>
        <dbReference type="Pfam" id="PF00561"/>
    </source>
</evidence>
<reference evidence="2 3" key="1">
    <citation type="submission" date="2024-07" db="EMBL/GenBank/DDBJ databases">
        <authorList>
            <person name="Thanompreechachai J."/>
            <person name="Duangmal K."/>
        </authorList>
    </citation>
    <scope>NUCLEOTIDE SEQUENCE [LARGE SCALE GENOMIC DNA]</scope>
    <source>
        <strain evidence="2 3">KCTC 19886</strain>
    </source>
</reference>
<name>A0ABV3PDH7_9ACTN</name>
<dbReference type="SUPFAM" id="SSF53474">
    <property type="entry name" value="alpha/beta-Hydrolases"/>
    <property type="match status" value="1"/>
</dbReference>
<organism evidence="2 3">
    <name type="scientific">Kineococcus endophyticus</name>
    <dbReference type="NCBI Taxonomy" id="1181883"/>
    <lineage>
        <taxon>Bacteria</taxon>
        <taxon>Bacillati</taxon>
        <taxon>Actinomycetota</taxon>
        <taxon>Actinomycetes</taxon>
        <taxon>Kineosporiales</taxon>
        <taxon>Kineosporiaceae</taxon>
        <taxon>Kineococcus</taxon>
    </lineage>
</organism>
<dbReference type="GO" id="GO:0016787">
    <property type="term" value="F:hydrolase activity"/>
    <property type="evidence" value="ECO:0007669"/>
    <property type="project" value="UniProtKB-KW"/>
</dbReference>
<dbReference type="InterPro" id="IPR050266">
    <property type="entry name" value="AB_hydrolase_sf"/>
</dbReference>